<dbReference type="GO" id="GO:0019702">
    <property type="term" value="F:protein arginine N5-methyltransferase activity"/>
    <property type="evidence" value="ECO:0007669"/>
    <property type="project" value="TreeGrafter"/>
</dbReference>
<evidence type="ECO:0000256" key="1">
    <source>
        <dbReference type="ARBA" id="ARBA00002207"/>
    </source>
</evidence>
<gene>
    <name evidence="11" type="ORF">PPACK8108_LOCUS24572</name>
</gene>
<dbReference type="GO" id="GO:0005634">
    <property type="term" value="C:nucleus"/>
    <property type="evidence" value="ECO:0007669"/>
    <property type="project" value="UniProtKB-SubCell"/>
</dbReference>
<dbReference type="GO" id="GO:0005737">
    <property type="term" value="C:cytoplasm"/>
    <property type="evidence" value="ECO:0007669"/>
    <property type="project" value="UniProtKB-SubCell"/>
</dbReference>
<dbReference type="GO" id="GO:0032259">
    <property type="term" value="P:methylation"/>
    <property type="evidence" value="ECO:0007669"/>
    <property type="project" value="UniProtKB-KW"/>
</dbReference>
<dbReference type="PANTHER" id="PTHR32379:SF1">
    <property type="entry name" value="GUANIDINOACETATE N-METHYLTRANSFERASE"/>
    <property type="match status" value="1"/>
</dbReference>
<evidence type="ECO:0000256" key="8">
    <source>
        <dbReference type="PIRNR" id="PIRNR038148"/>
    </source>
</evidence>
<dbReference type="SMART" id="SM00248">
    <property type="entry name" value="ANK"/>
    <property type="match status" value="1"/>
</dbReference>
<comment type="subunit">
    <text evidence="2 8">Monomer.</text>
</comment>
<dbReference type="PIRSF" id="PIRSF038148">
    <property type="entry name" value="Arginine_N-mtfrase-2"/>
    <property type="match status" value="1"/>
</dbReference>
<comment type="similarity">
    <text evidence="8">Belongs to the class I-like SAM-binding methyltransferase superfamily. RMT2 methyltransferase family.</text>
</comment>
<dbReference type="SUPFAM" id="SSF53335">
    <property type="entry name" value="S-adenosyl-L-methionine-dependent methyltransferases"/>
    <property type="match status" value="1"/>
</dbReference>
<dbReference type="PANTHER" id="PTHR32379">
    <property type="entry name" value="GUANIDINOACETATE N-METHYLTRANSFERASE"/>
    <property type="match status" value="1"/>
</dbReference>
<dbReference type="InterPro" id="IPR017408">
    <property type="entry name" value="Arginine_N-MeTrfase_2"/>
</dbReference>
<dbReference type="PROSITE" id="PS51559">
    <property type="entry name" value="SAM_RMT2"/>
    <property type="match status" value="1"/>
</dbReference>
<dbReference type="InterPro" id="IPR051038">
    <property type="entry name" value="RMT2/GAMT_Mtase"/>
</dbReference>
<dbReference type="AlphaFoldDB" id="A0AAV0BS35"/>
<dbReference type="CDD" id="cd02440">
    <property type="entry name" value="AdoMet_MTases"/>
    <property type="match status" value="1"/>
</dbReference>
<dbReference type="Gene3D" id="1.25.40.20">
    <property type="entry name" value="Ankyrin repeat-containing domain"/>
    <property type="match status" value="1"/>
</dbReference>
<feature type="repeat" description="ANK" evidence="9">
    <location>
        <begin position="51"/>
        <end position="83"/>
    </location>
</feature>
<dbReference type="InterPro" id="IPR026480">
    <property type="entry name" value="RMT2_dom"/>
</dbReference>
<keyword evidence="7 8" id="KW-0539">Nucleus</keyword>
<sequence length="374" mass="42215">MPSALISDLEDAEQIKEVNLLLDFCEKGDHAGAKRIIQNGNLPSLSLQDDDGWTALHYATNSGNKDLVEFLLSKGALWSMIDKIGHTAGDIAFSYNDSEIYSLIFDEGLRSEMLRLTLVRKFKQKQLDGTESEENNEGSSSVSDNAKFLSSKLTYQNNSVGQPICVDEEGNAVMMGWESMIMKETAQKLCSGLENSADFELSVLNIGFGLGIIDGYLQSYRPARHVIVEAHPDVLSFMRQNGWHKKPGVVIYPGRWQSFLKEIEDGSIEGNFDVVYWDTFSENYDDLKVVFDNLFSLLSGPNARFSWFHGLGATSRTIYDIYTEIAEIDLRDAGLKISWYEVDVGGGEAIWEGIKRRYWNIPCRYRLPICRYDV</sequence>
<evidence type="ECO:0000256" key="6">
    <source>
        <dbReference type="ARBA" id="ARBA00022691"/>
    </source>
</evidence>
<proteinExistence type="inferred from homology"/>
<dbReference type="Gene3D" id="3.40.50.150">
    <property type="entry name" value="Vaccinia Virus protein VP39"/>
    <property type="match status" value="1"/>
</dbReference>
<dbReference type="Pfam" id="PF12796">
    <property type="entry name" value="Ank_2"/>
    <property type="match status" value="1"/>
</dbReference>
<feature type="domain" description="RMT2" evidence="10">
    <location>
        <begin position="139"/>
        <end position="374"/>
    </location>
</feature>
<evidence type="ECO:0000256" key="9">
    <source>
        <dbReference type="PROSITE-ProRule" id="PRU00023"/>
    </source>
</evidence>
<keyword evidence="12" id="KW-1185">Reference proteome</keyword>
<evidence type="ECO:0000256" key="5">
    <source>
        <dbReference type="ARBA" id="ARBA00022679"/>
    </source>
</evidence>
<keyword evidence="4 8" id="KW-0489">Methyltransferase</keyword>
<dbReference type="InterPro" id="IPR036770">
    <property type="entry name" value="Ankyrin_rpt-contain_sf"/>
</dbReference>
<dbReference type="InterPro" id="IPR029063">
    <property type="entry name" value="SAM-dependent_MTases_sf"/>
</dbReference>
<reference evidence="11" key="1">
    <citation type="submission" date="2022-06" db="EMBL/GenBank/DDBJ databases">
        <authorList>
            <consortium name="SYNGENTA / RWTH Aachen University"/>
        </authorList>
    </citation>
    <scope>NUCLEOTIDE SEQUENCE</scope>
</reference>
<dbReference type="PROSITE" id="PS50297">
    <property type="entry name" value="ANK_REP_REGION"/>
    <property type="match status" value="1"/>
</dbReference>
<accession>A0AAV0BS35</accession>
<dbReference type="Proteomes" id="UP001153365">
    <property type="component" value="Unassembled WGS sequence"/>
</dbReference>
<comment type="subcellular location">
    <subcellularLocation>
        <location evidence="8">Cytoplasm</location>
    </subcellularLocation>
    <subcellularLocation>
        <location evidence="8">Nucleus</location>
    </subcellularLocation>
</comment>
<dbReference type="SUPFAM" id="SSF48403">
    <property type="entry name" value="Ankyrin repeat"/>
    <property type="match status" value="1"/>
</dbReference>
<comment type="function">
    <text evidence="1 8">S-adenosyl-L-methionine-dependent protein-arginine N-methyltransferase that methylates the delta-nitrogen atom of arginine residues to form N5-methylarginine (type IV) in target proteins. Monomethylates ribosomal protein L12.</text>
</comment>
<comment type="caution">
    <text evidence="11">The sequence shown here is derived from an EMBL/GenBank/DDBJ whole genome shotgun (WGS) entry which is preliminary data.</text>
</comment>
<keyword evidence="5 8" id="KW-0808">Transferase</keyword>
<keyword evidence="9" id="KW-0040">ANK repeat</keyword>
<dbReference type="InterPro" id="IPR002110">
    <property type="entry name" value="Ankyrin_rpt"/>
</dbReference>
<name>A0AAV0BS35_PHAPC</name>
<evidence type="ECO:0000256" key="7">
    <source>
        <dbReference type="ARBA" id="ARBA00023242"/>
    </source>
</evidence>
<keyword evidence="3 8" id="KW-0963">Cytoplasm</keyword>
<evidence type="ECO:0000259" key="10">
    <source>
        <dbReference type="PROSITE" id="PS51559"/>
    </source>
</evidence>
<dbReference type="EC" id="2.1.1.-" evidence="8"/>
<dbReference type="EMBL" id="CALTRL010006078">
    <property type="protein sequence ID" value="CAH7689487.1"/>
    <property type="molecule type" value="Genomic_DNA"/>
</dbReference>
<evidence type="ECO:0000256" key="3">
    <source>
        <dbReference type="ARBA" id="ARBA00022490"/>
    </source>
</evidence>
<evidence type="ECO:0000256" key="2">
    <source>
        <dbReference type="ARBA" id="ARBA00011245"/>
    </source>
</evidence>
<evidence type="ECO:0000313" key="11">
    <source>
        <dbReference type="EMBL" id="CAH7689487.1"/>
    </source>
</evidence>
<evidence type="ECO:0000313" key="12">
    <source>
        <dbReference type="Proteomes" id="UP001153365"/>
    </source>
</evidence>
<evidence type="ECO:0000256" key="4">
    <source>
        <dbReference type="ARBA" id="ARBA00022603"/>
    </source>
</evidence>
<protein>
    <recommendedName>
        <fullName evidence="8">Arginine N-methyltransferase 2</fullName>
        <ecNumber evidence="8">2.1.1.-</ecNumber>
    </recommendedName>
</protein>
<keyword evidence="6" id="KW-0949">S-adenosyl-L-methionine</keyword>
<organism evidence="11 12">
    <name type="scientific">Phakopsora pachyrhizi</name>
    <name type="common">Asian soybean rust disease fungus</name>
    <dbReference type="NCBI Taxonomy" id="170000"/>
    <lineage>
        <taxon>Eukaryota</taxon>
        <taxon>Fungi</taxon>
        <taxon>Dikarya</taxon>
        <taxon>Basidiomycota</taxon>
        <taxon>Pucciniomycotina</taxon>
        <taxon>Pucciniomycetes</taxon>
        <taxon>Pucciniales</taxon>
        <taxon>Phakopsoraceae</taxon>
        <taxon>Phakopsora</taxon>
    </lineage>
</organism>
<dbReference type="PROSITE" id="PS50088">
    <property type="entry name" value="ANK_REPEAT"/>
    <property type="match status" value="1"/>
</dbReference>